<dbReference type="InterPro" id="IPR032534">
    <property type="entry name" value="EcxA_zinc-bd"/>
</dbReference>
<protein>
    <recommendedName>
        <fullName evidence="4">EcxA zinc-binding domain-containing protein</fullName>
    </recommendedName>
</protein>
<dbReference type="InterPro" id="IPR024079">
    <property type="entry name" value="MetalloPept_cat_dom_sf"/>
</dbReference>
<dbReference type="PANTHER" id="PTHR38478">
    <property type="entry name" value="PEPTIDASE M1A AND M12B"/>
    <property type="match status" value="1"/>
</dbReference>
<dbReference type="PANTHER" id="PTHR38478:SF1">
    <property type="entry name" value="ZINC DEPENDENT METALLOPROTEASE DOMAIN LIPOPROTEIN"/>
    <property type="match status" value="1"/>
</dbReference>
<dbReference type="SUPFAM" id="SSF55486">
    <property type="entry name" value="Metalloproteases ('zincins'), catalytic domain"/>
    <property type="match status" value="1"/>
</dbReference>
<name>A0A381SJZ2_9ZZZZ</name>
<dbReference type="GO" id="GO:0008237">
    <property type="term" value="F:metallopeptidase activity"/>
    <property type="evidence" value="ECO:0007669"/>
    <property type="project" value="InterPro"/>
</dbReference>
<dbReference type="InterPro" id="IPR033413">
    <property type="entry name" value="DUF5117"/>
</dbReference>
<gene>
    <name evidence="3" type="ORF">METZ01_LOCUS55501</name>
</gene>
<dbReference type="Pfam" id="PF16313">
    <property type="entry name" value="DUF4953"/>
    <property type="match status" value="1"/>
</dbReference>
<accession>A0A381SJZ2</accession>
<evidence type="ECO:0000259" key="1">
    <source>
        <dbReference type="Pfam" id="PF16313"/>
    </source>
</evidence>
<reference evidence="3" key="1">
    <citation type="submission" date="2018-05" db="EMBL/GenBank/DDBJ databases">
        <authorList>
            <person name="Lanie J.A."/>
            <person name="Ng W.-L."/>
            <person name="Kazmierczak K.M."/>
            <person name="Andrzejewski T.M."/>
            <person name="Davidsen T.M."/>
            <person name="Wayne K.J."/>
            <person name="Tettelin H."/>
            <person name="Glass J.I."/>
            <person name="Rusch D."/>
            <person name="Podicherti R."/>
            <person name="Tsui H.-C.T."/>
            <person name="Winkler M.E."/>
        </authorList>
    </citation>
    <scope>NUCLEOTIDE SEQUENCE</scope>
</reference>
<evidence type="ECO:0000313" key="3">
    <source>
        <dbReference type="EMBL" id="SVA02647.1"/>
    </source>
</evidence>
<feature type="domain" description="EcxA zinc-binding" evidence="1">
    <location>
        <begin position="455"/>
        <end position="775"/>
    </location>
</feature>
<organism evidence="3">
    <name type="scientific">marine metagenome</name>
    <dbReference type="NCBI Taxonomy" id="408172"/>
    <lineage>
        <taxon>unclassified sequences</taxon>
        <taxon>metagenomes</taxon>
        <taxon>ecological metagenomes</taxon>
    </lineage>
</organism>
<dbReference type="EMBL" id="UINC01003026">
    <property type="protein sequence ID" value="SVA02647.1"/>
    <property type="molecule type" value="Genomic_DNA"/>
</dbReference>
<dbReference type="Gene3D" id="3.40.390.10">
    <property type="entry name" value="Collagenase (Catalytic Domain)"/>
    <property type="match status" value="1"/>
</dbReference>
<evidence type="ECO:0008006" key="4">
    <source>
        <dbReference type="Google" id="ProtNLM"/>
    </source>
</evidence>
<feature type="domain" description="DUF5117" evidence="2">
    <location>
        <begin position="123"/>
        <end position="299"/>
    </location>
</feature>
<proteinExistence type="predicted"/>
<evidence type="ECO:0000259" key="2">
    <source>
        <dbReference type="Pfam" id="PF17148"/>
    </source>
</evidence>
<dbReference type="Pfam" id="PF17148">
    <property type="entry name" value="DUF5117"/>
    <property type="match status" value="1"/>
</dbReference>
<dbReference type="AlphaFoldDB" id="A0A381SJZ2"/>
<dbReference type="CDD" id="cd04276">
    <property type="entry name" value="ZnMc_MMP_like_2"/>
    <property type="match status" value="1"/>
</dbReference>
<dbReference type="InterPro" id="IPR034032">
    <property type="entry name" value="Zn_MMP-like_bac"/>
</dbReference>
<sequence length="857" mass="97713">MKATQLSLFFVFIFYGTTVAPGYSLNQNPGHTNAVEKDSTKKPTESLDQKIKGMIMFGGLFTFYQDTTDGSLFMLIEKTQVGEEFVYFVQSVDGVVDVRFNRGSYRRSRIFSIQKYFNRIELVNENSSFYFDPSNALSRAKNANISPSIIASQKIVATDSLKNKYLIEADGFFLSENLQQIKPTPPPGNEQSKRFNLGSLNKEKSKYLLVKSYPMNSDVIVQYVYDNPEPQARGSSGITDPRSVNITLRHSFLEMPDNDYTPRFEDPRIGYFTTQVTDMTSTSVTPYRDLVHRWNLKKKNPEEELSEPEKPIVFWIENTTPTEFRSAVEEGVLGWNKSFEKAGFINAVQVKTQPDDAAWDAGDIRYNVLRWTSSPNPPFGGYGPSFVNPRTGEILGADIMLEYVYFTNRVKYDFLYKSEPFDKDVNKCSAGEFIHQGNLFGMTALNFGSNVDWLKKELVRQSLIRLVLHEVGHTIGLNHNFKSSHLHNNVDIHNKELTEKVGLTGSVMDYTPVNLSLDTEKQGQYYSTVPGTYDDWAIEFGYSPSVKGLDQEKIRLDEILSRSTNPELLFGNDADDMRSPGKGIDPRVMIGDMSNNPIEYSERRIALINILMESLSRKYGIDGESYHRLRDAFYILIREYGNSVTTVSRFVGGVYVDRSFVGQEGAGLPYEPVSYETQKYAMYVLEDLLFSPKSFEIPDALANYLQQQRRGFNFYGKTEDPKIHEIILGIQKSALNHLVHVNVLKRLSDSQLYGNEYTLNEMLNDLTNAVFQEDSKTVVNTFRQNLQAEYVNRLITISGLKKESSYDYLSQASALKNLKDILKLISKRSRTNSETNIHRDFLEHKILTALDHKQNKG</sequence>